<proteinExistence type="predicted"/>
<keyword evidence="1" id="KW-0677">Repeat</keyword>
<evidence type="ECO:0008006" key="5">
    <source>
        <dbReference type="Google" id="ProtNLM"/>
    </source>
</evidence>
<dbReference type="Gene3D" id="1.25.40.20">
    <property type="entry name" value="Ankyrin repeat-containing domain"/>
    <property type="match status" value="2"/>
</dbReference>
<dbReference type="GO" id="GO:0005886">
    <property type="term" value="C:plasma membrane"/>
    <property type="evidence" value="ECO:0007669"/>
    <property type="project" value="TreeGrafter"/>
</dbReference>
<dbReference type="EMBL" id="QGKY02000190">
    <property type="protein sequence ID" value="KAF2589836.1"/>
    <property type="molecule type" value="Genomic_DNA"/>
</dbReference>
<dbReference type="PANTHER" id="PTHR24186">
    <property type="entry name" value="PROTEIN PHOSPHATASE 1 REGULATORY SUBUNIT"/>
    <property type="match status" value="1"/>
</dbReference>
<name>A0A8S9K8Y3_BRACR</name>
<evidence type="ECO:0000313" key="4">
    <source>
        <dbReference type="EMBL" id="KAF2589836.1"/>
    </source>
</evidence>
<dbReference type="SMART" id="SM00248">
    <property type="entry name" value="ANK"/>
    <property type="match status" value="3"/>
</dbReference>
<dbReference type="Pfam" id="PF12796">
    <property type="entry name" value="Ank_2"/>
    <property type="match status" value="1"/>
</dbReference>
<sequence>MNFRGNIPKKFSLGIFRGDFRQTSDPQKFVSSEFRRKIPRDFRGKNKFRGIISEYLFRRVHMAATQGHIDVVNLLLKTDSHLAKIAKNNGKTALHSAARMGDIDVVKSLMGNDASIGFRTDKKGQTALHMAVKGKQEGIVLELVRPDPKRFGAFVVSVLQENSDFIVVIPPI</sequence>
<dbReference type="InterPro" id="IPR002110">
    <property type="entry name" value="Ankyrin_rpt"/>
</dbReference>
<dbReference type="AlphaFoldDB" id="A0A8S9K8Y3"/>
<evidence type="ECO:0000256" key="3">
    <source>
        <dbReference type="PROSITE-ProRule" id="PRU00023"/>
    </source>
</evidence>
<protein>
    <recommendedName>
        <fullName evidence="5">PGG domain-containing protein</fullName>
    </recommendedName>
</protein>
<feature type="repeat" description="ANK" evidence="3">
    <location>
        <begin position="89"/>
        <end position="121"/>
    </location>
</feature>
<dbReference type="PANTHER" id="PTHR24186:SF17">
    <property type="entry name" value="ANKYRIN REPEAT FAMILY PROTEIN"/>
    <property type="match status" value="1"/>
</dbReference>
<keyword evidence="2 3" id="KW-0040">ANK repeat</keyword>
<dbReference type="PROSITE" id="PS50297">
    <property type="entry name" value="ANK_REP_REGION"/>
    <property type="match status" value="1"/>
</dbReference>
<evidence type="ECO:0000256" key="1">
    <source>
        <dbReference type="ARBA" id="ARBA00022737"/>
    </source>
</evidence>
<organism evidence="4">
    <name type="scientific">Brassica cretica</name>
    <name type="common">Mustard</name>
    <dbReference type="NCBI Taxonomy" id="69181"/>
    <lineage>
        <taxon>Eukaryota</taxon>
        <taxon>Viridiplantae</taxon>
        <taxon>Streptophyta</taxon>
        <taxon>Embryophyta</taxon>
        <taxon>Tracheophyta</taxon>
        <taxon>Spermatophyta</taxon>
        <taxon>Magnoliopsida</taxon>
        <taxon>eudicotyledons</taxon>
        <taxon>Gunneridae</taxon>
        <taxon>Pentapetalae</taxon>
        <taxon>rosids</taxon>
        <taxon>malvids</taxon>
        <taxon>Brassicales</taxon>
        <taxon>Brassicaceae</taxon>
        <taxon>Brassiceae</taxon>
        <taxon>Brassica</taxon>
    </lineage>
</organism>
<dbReference type="PROSITE" id="PS50088">
    <property type="entry name" value="ANK_REPEAT"/>
    <property type="match status" value="1"/>
</dbReference>
<comment type="caution">
    <text evidence="4">The sequence shown here is derived from an EMBL/GenBank/DDBJ whole genome shotgun (WGS) entry which is preliminary data.</text>
</comment>
<dbReference type="SUPFAM" id="SSF48403">
    <property type="entry name" value="Ankyrin repeat"/>
    <property type="match status" value="1"/>
</dbReference>
<dbReference type="InterPro" id="IPR036770">
    <property type="entry name" value="Ankyrin_rpt-contain_sf"/>
</dbReference>
<reference evidence="4" key="1">
    <citation type="submission" date="2019-12" db="EMBL/GenBank/DDBJ databases">
        <title>Genome sequencing and annotation of Brassica cretica.</title>
        <authorList>
            <person name="Studholme D.J."/>
            <person name="Sarris P.F."/>
        </authorList>
    </citation>
    <scope>NUCLEOTIDE SEQUENCE</scope>
    <source>
        <strain evidence="4">PFS-102/07</strain>
        <tissue evidence="4">Leaf</tissue>
    </source>
</reference>
<gene>
    <name evidence="4" type="ORF">F2Q70_00038027</name>
</gene>
<accession>A0A8S9K8Y3</accession>
<evidence type="ECO:0000256" key="2">
    <source>
        <dbReference type="ARBA" id="ARBA00023043"/>
    </source>
</evidence>